<keyword evidence="3" id="KW-1185">Reference proteome</keyword>
<dbReference type="NCBIfam" id="TIGR01571">
    <property type="entry name" value="A_thal_Cys_rich"/>
    <property type="match status" value="1"/>
</dbReference>
<dbReference type="EMBL" id="LFYR01000981">
    <property type="protein sequence ID" value="KMZ66016.1"/>
    <property type="molecule type" value="Genomic_DNA"/>
</dbReference>
<evidence type="ECO:0000313" key="2">
    <source>
        <dbReference type="EMBL" id="KMZ66016.1"/>
    </source>
</evidence>
<dbReference type="STRING" id="29655.A0A0K9PAK2"/>
<evidence type="ECO:0000256" key="1">
    <source>
        <dbReference type="SAM" id="MobiDB-lite"/>
    </source>
</evidence>
<comment type="caution">
    <text evidence="2">The sequence shown here is derived from an EMBL/GenBank/DDBJ whole genome shotgun (WGS) entry which is preliminary data.</text>
</comment>
<gene>
    <name evidence="2" type="ORF">ZOSMA_2G00260</name>
</gene>
<protein>
    <submittedName>
        <fullName evidence="2">Plant cadmium resistance 2</fullName>
    </submittedName>
</protein>
<feature type="region of interest" description="Disordered" evidence="1">
    <location>
        <begin position="1"/>
        <end position="30"/>
    </location>
</feature>
<feature type="compositionally biased region" description="Pro residues" evidence="1">
    <location>
        <begin position="9"/>
        <end position="20"/>
    </location>
</feature>
<name>A0A0K9PAK2_ZOSMR</name>
<dbReference type="OMA" id="GAIDICC"/>
<proteinExistence type="predicted"/>
<accession>A0A0K9PAK2</accession>
<evidence type="ECO:0000313" key="3">
    <source>
        <dbReference type="Proteomes" id="UP000036987"/>
    </source>
</evidence>
<dbReference type="PANTHER" id="PTHR15907">
    <property type="entry name" value="DUF614 FAMILY PROTEIN-RELATED"/>
    <property type="match status" value="1"/>
</dbReference>
<dbReference type="OrthoDB" id="1045822at2759"/>
<dbReference type="InterPro" id="IPR006461">
    <property type="entry name" value="PLAC_motif_containing"/>
</dbReference>
<reference evidence="3" key="1">
    <citation type="journal article" date="2016" name="Nature">
        <title>The genome of the seagrass Zostera marina reveals angiosperm adaptation to the sea.</title>
        <authorList>
            <person name="Olsen J.L."/>
            <person name="Rouze P."/>
            <person name="Verhelst B."/>
            <person name="Lin Y.-C."/>
            <person name="Bayer T."/>
            <person name="Collen J."/>
            <person name="Dattolo E."/>
            <person name="De Paoli E."/>
            <person name="Dittami S."/>
            <person name="Maumus F."/>
            <person name="Michel G."/>
            <person name="Kersting A."/>
            <person name="Lauritano C."/>
            <person name="Lohaus R."/>
            <person name="Toepel M."/>
            <person name="Tonon T."/>
            <person name="Vanneste K."/>
            <person name="Amirebrahimi M."/>
            <person name="Brakel J."/>
            <person name="Bostroem C."/>
            <person name="Chovatia M."/>
            <person name="Grimwood J."/>
            <person name="Jenkins J.W."/>
            <person name="Jueterbock A."/>
            <person name="Mraz A."/>
            <person name="Stam W.T."/>
            <person name="Tice H."/>
            <person name="Bornberg-Bauer E."/>
            <person name="Green P.J."/>
            <person name="Pearson G.A."/>
            <person name="Procaccini G."/>
            <person name="Duarte C.M."/>
            <person name="Schmutz J."/>
            <person name="Reusch T.B.H."/>
            <person name="Van de Peer Y."/>
        </authorList>
    </citation>
    <scope>NUCLEOTIDE SEQUENCE [LARGE SCALE GENOMIC DNA]</scope>
    <source>
        <strain evidence="3">cv. Finnish</strain>
    </source>
</reference>
<dbReference type="Pfam" id="PF04749">
    <property type="entry name" value="PLAC8"/>
    <property type="match status" value="1"/>
</dbReference>
<organism evidence="2 3">
    <name type="scientific">Zostera marina</name>
    <name type="common">Eelgrass</name>
    <dbReference type="NCBI Taxonomy" id="29655"/>
    <lineage>
        <taxon>Eukaryota</taxon>
        <taxon>Viridiplantae</taxon>
        <taxon>Streptophyta</taxon>
        <taxon>Embryophyta</taxon>
        <taxon>Tracheophyta</taxon>
        <taxon>Spermatophyta</taxon>
        <taxon>Magnoliopsida</taxon>
        <taxon>Liliopsida</taxon>
        <taxon>Zosteraceae</taxon>
        <taxon>Zostera</taxon>
    </lineage>
</organism>
<dbReference type="Proteomes" id="UP000036987">
    <property type="component" value="Unassembled WGS sequence"/>
</dbReference>
<dbReference type="AlphaFoldDB" id="A0A0K9PAK2"/>
<sequence length="182" mass="20101">MYNSATAPSIPPPPPPPPLPRRTTTDSIDPRRVPFAENSQASVHPPRRVFPAKWSTGLLCCLDDIGNCCLTCLCPCITFGRIAEVVDGGTTTCCASGSLYALIMCLTGCSCLYSCFYRSKLRGQHLLEESPCSDCLVHCCCESCALCQEYRELKNRGINPKLGWKQQRVWYMAPVVEANMTR</sequence>